<evidence type="ECO:0000313" key="4">
    <source>
        <dbReference type="EMBL" id="CAF4427986.1"/>
    </source>
</evidence>
<dbReference type="EMBL" id="CAJOBJ010063416">
    <property type="protein sequence ID" value="CAF4427986.1"/>
    <property type="molecule type" value="Genomic_DNA"/>
</dbReference>
<dbReference type="Proteomes" id="UP000681720">
    <property type="component" value="Unassembled WGS sequence"/>
</dbReference>
<dbReference type="AlphaFoldDB" id="A0A815NRL8"/>
<dbReference type="Proteomes" id="UP000663834">
    <property type="component" value="Unassembled WGS sequence"/>
</dbReference>
<evidence type="ECO:0000313" key="2">
    <source>
        <dbReference type="EMBL" id="CAF1435788.1"/>
    </source>
</evidence>
<name>A0A815NRL8_9BILA</name>
<protein>
    <submittedName>
        <fullName evidence="2">Uncharacterized protein</fullName>
    </submittedName>
</protein>
<comment type="caution">
    <text evidence="2">The sequence shown here is derived from an EMBL/GenBank/DDBJ whole genome shotgun (WGS) entry which is preliminary data.</text>
</comment>
<evidence type="ECO:0000313" key="3">
    <source>
        <dbReference type="EMBL" id="CAF4425595.1"/>
    </source>
</evidence>
<organism evidence="2 5">
    <name type="scientific">Rotaria magnacalcarata</name>
    <dbReference type="NCBI Taxonomy" id="392030"/>
    <lineage>
        <taxon>Eukaryota</taxon>
        <taxon>Metazoa</taxon>
        <taxon>Spiralia</taxon>
        <taxon>Gnathifera</taxon>
        <taxon>Rotifera</taxon>
        <taxon>Eurotatoria</taxon>
        <taxon>Bdelloidea</taxon>
        <taxon>Philodinida</taxon>
        <taxon>Philodinidae</taxon>
        <taxon>Rotaria</taxon>
    </lineage>
</organism>
<sequence length="148" mass="17440">MKQICQSKYEQETSEQEYEFLKQKIAYYNLPSQSFECSTISHHPSIDSIQNVTVREALMKQFKEVAIQSRNALFNLYLESAEDQREEYKKKHEANVMKINASQHTSNNNEKLSSTFVQLINERCNQIGERIQSIYKFKLENFLSKSNL</sequence>
<dbReference type="Proteomes" id="UP000663855">
    <property type="component" value="Unassembled WGS sequence"/>
</dbReference>
<evidence type="ECO:0000313" key="5">
    <source>
        <dbReference type="Proteomes" id="UP000663834"/>
    </source>
</evidence>
<dbReference type="Proteomes" id="UP000681967">
    <property type="component" value="Unassembled WGS sequence"/>
</dbReference>
<reference evidence="2" key="1">
    <citation type="submission" date="2021-02" db="EMBL/GenBank/DDBJ databases">
        <authorList>
            <person name="Nowell W R."/>
        </authorList>
    </citation>
    <scope>NUCLEOTIDE SEQUENCE</scope>
</reference>
<evidence type="ECO:0000313" key="1">
    <source>
        <dbReference type="EMBL" id="CAF1284763.1"/>
    </source>
</evidence>
<dbReference type="EMBL" id="CAJOBH010061150">
    <property type="protein sequence ID" value="CAF4425595.1"/>
    <property type="molecule type" value="Genomic_DNA"/>
</dbReference>
<accession>A0A815NRL8</accession>
<dbReference type="EMBL" id="CAJNOV010007413">
    <property type="protein sequence ID" value="CAF1284763.1"/>
    <property type="molecule type" value="Genomic_DNA"/>
</dbReference>
<gene>
    <name evidence="3" type="ORF">BYL167_LOCUS32650</name>
    <name evidence="1" type="ORF">CJN711_LOCUS16169</name>
    <name evidence="4" type="ORF">GIL414_LOCUS31403</name>
    <name evidence="2" type="ORF">KQP761_LOCUS11269</name>
</gene>
<proteinExistence type="predicted"/>
<dbReference type="OrthoDB" id="10046138at2759"/>
<dbReference type="EMBL" id="CAJNOW010004974">
    <property type="protein sequence ID" value="CAF1435788.1"/>
    <property type="molecule type" value="Genomic_DNA"/>
</dbReference>